<evidence type="ECO:0000256" key="2">
    <source>
        <dbReference type="ARBA" id="ARBA00022614"/>
    </source>
</evidence>
<evidence type="ECO:0000256" key="3">
    <source>
        <dbReference type="ARBA" id="ARBA00022737"/>
    </source>
</evidence>
<dbReference type="Proteomes" id="UP001472866">
    <property type="component" value="Chromosome 03"/>
</dbReference>
<proteinExistence type="predicted"/>
<dbReference type="SUPFAM" id="SSF52058">
    <property type="entry name" value="L domain-like"/>
    <property type="match status" value="1"/>
</dbReference>
<keyword evidence="2" id="KW-0433">Leucine-rich repeat</keyword>
<dbReference type="GO" id="GO:0005930">
    <property type="term" value="C:axoneme"/>
    <property type="evidence" value="ECO:0007669"/>
    <property type="project" value="UniProtKB-SubCell"/>
</dbReference>
<gene>
    <name evidence="4" type="ORF">HKI87_03g24390</name>
</gene>
<evidence type="ECO:0000256" key="1">
    <source>
        <dbReference type="ARBA" id="ARBA00004430"/>
    </source>
</evidence>
<keyword evidence="3" id="KW-0677">Repeat</keyword>
<dbReference type="Pfam" id="PF14580">
    <property type="entry name" value="LRR_9"/>
    <property type="match status" value="1"/>
</dbReference>
<evidence type="ECO:0000313" key="5">
    <source>
        <dbReference type="Proteomes" id="UP001472866"/>
    </source>
</evidence>
<dbReference type="Gene3D" id="3.80.10.10">
    <property type="entry name" value="Ribonuclease Inhibitor"/>
    <property type="match status" value="1"/>
</dbReference>
<dbReference type="PANTHER" id="PTHR15454">
    <property type="entry name" value="NISCHARIN RELATED"/>
    <property type="match status" value="1"/>
</dbReference>
<evidence type="ECO:0000313" key="4">
    <source>
        <dbReference type="EMBL" id="WZN60905.1"/>
    </source>
</evidence>
<dbReference type="InterPro" id="IPR001611">
    <property type="entry name" value="Leu-rich_rpt"/>
</dbReference>
<dbReference type="InterPro" id="IPR032675">
    <property type="entry name" value="LRR_dom_sf"/>
</dbReference>
<accession>A0AAX4P5K4</accession>
<dbReference type="PANTHER" id="PTHR15454:SF56">
    <property type="entry name" value="PROTEIN PHOSPHATASE 1 REGULATORY SUBUNIT 7-RELATED"/>
    <property type="match status" value="1"/>
</dbReference>
<keyword evidence="5" id="KW-1185">Reference proteome</keyword>
<name>A0AAX4P5K4_9CHLO</name>
<sequence>MSREEVSVYEDDVPLTKRAILEEARTFDLAIVTKLACTGRRITRIACLDSCVNITELNLSRNNIGEIRGLDSLAKLKKLVLTSNRIETLDGIEKIPSLQHLLVQDNRISTQKDFEALKLLPSLQSVYFQNHGGDLQNPICRERHYKVHVLDLLPELRNLDGERKPSRNMFNIDVTLLGGAEGGEGGEGWGSEPKDFVFAQLEEDVDVDELLRPAKAVLAEMHTLNIAAKDELARAKKSLM</sequence>
<protein>
    <submittedName>
        <fullName evidence="4">Leucine-rich repeat domain-containing protein</fullName>
    </submittedName>
</protein>
<dbReference type="EMBL" id="CP151503">
    <property type="protein sequence ID" value="WZN60905.1"/>
    <property type="molecule type" value="Genomic_DNA"/>
</dbReference>
<dbReference type="PROSITE" id="PS51450">
    <property type="entry name" value="LRR"/>
    <property type="match status" value="2"/>
</dbReference>
<reference evidence="4 5" key="1">
    <citation type="submission" date="2024-03" db="EMBL/GenBank/DDBJ databases">
        <title>Complete genome sequence of the green alga Chloropicon roscoffensis RCC1871.</title>
        <authorList>
            <person name="Lemieux C."/>
            <person name="Pombert J.-F."/>
            <person name="Otis C."/>
            <person name="Turmel M."/>
        </authorList>
    </citation>
    <scope>NUCLEOTIDE SEQUENCE [LARGE SCALE GENOMIC DNA]</scope>
    <source>
        <strain evidence="4 5">RCC1871</strain>
    </source>
</reference>
<dbReference type="AlphaFoldDB" id="A0AAX4P5K4"/>
<organism evidence="4 5">
    <name type="scientific">Chloropicon roscoffensis</name>
    <dbReference type="NCBI Taxonomy" id="1461544"/>
    <lineage>
        <taxon>Eukaryota</taxon>
        <taxon>Viridiplantae</taxon>
        <taxon>Chlorophyta</taxon>
        <taxon>Chloropicophyceae</taxon>
        <taxon>Chloropicales</taxon>
        <taxon>Chloropicaceae</taxon>
        <taxon>Chloropicon</taxon>
    </lineage>
</organism>
<comment type="subcellular location">
    <subcellularLocation>
        <location evidence="1">Cytoplasm</location>
        <location evidence="1">Cytoskeleton</location>
        <location evidence="1">Cilium axoneme</location>
    </subcellularLocation>
</comment>